<reference evidence="4 5" key="1">
    <citation type="submission" date="2017-11" db="EMBL/GenBank/DDBJ databases">
        <title>Genomic Encyclopedia of Archaeal and Bacterial Type Strains, Phase II (KMG-II): From Individual Species to Whole Genera.</title>
        <authorList>
            <person name="Goeker M."/>
        </authorList>
    </citation>
    <scope>NUCLEOTIDE SEQUENCE [LARGE SCALE GENOMIC DNA]</scope>
    <source>
        <strain evidence="4 5">DSM 22413</strain>
    </source>
</reference>
<dbReference type="NCBIfam" id="NF009472">
    <property type="entry name" value="PRK12834.1"/>
    <property type="match status" value="1"/>
</dbReference>
<dbReference type="Pfam" id="PF00890">
    <property type="entry name" value="FAD_binding_2"/>
    <property type="match status" value="1"/>
</dbReference>
<dbReference type="PIRSF" id="PIRSF036654">
    <property type="entry name" value="UCP036654"/>
    <property type="match status" value="1"/>
</dbReference>
<proteinExistence type="predicted"/>
<dbReference type="AlphaFoldDB" id="A0A2M8W1D5"/>
<sequence>MSDNAAPTPLDTDVVVIGAGLSGLVAATELTAAGRHVVLLDQEPEASLGGQAWWSFGGLFLVGTPEQKRLGVRDSADLAFQDWLGSAQFQPGAERGEGPDRHGYAWARAFVDFAAGDMRSWLHDKGVRWFPLVQWTERGGYLADGHGNSVPRFHITWGTGPGVVAPFVAAARAAQAAGLLDLRFRHRVTDLVVTDGAVTGVRAEVLAPDAAERGAPSSRDVVGDVEIRASAVVVASGGIGANHDTVRSRWSPEAGTLPARMLSGVPDSTDGLLLDVARGAGADLVHEDRMWHYPEGIPNHSPVWTDHGIRILPGPTSLWLDADGNRFPQPLYPGFDALGALQHVTRRGDDHSWFVLNRRIMETEFALSGSEQNPDLTGKDVKLLSKRVLPGAVGPVAAFAEKSPEFVFAKTPAELAAGMNALTGDDRIDPARLAHTVALRDAQVRSGLGKDHQVVATAMARRFKVDRLIRVAPPRPLTEPKDGPMLAVRLSVLTRKTLGGLHTDAEGRVLQADGSVLDGLWAVGEAAGFGGGGVHGHRALEGTFLGGCLFTGRTVGRALSR</sequence>
<dbReference type="PANTHER" id="PTHR43260">
    <property type="entry name" value="3-KETOSTEROID-DELTA-1-DEHYDROGENASE"/>
    <property type="match status" value="1"/>
</dbReference>
<dbReference type="Proteomes" id="UP000231586">
    <property type="component" value="Unassembled WGS sequence"/>
</dbReference>
<organism evidence="4 5">
    <name type="scientific">Luteimicrobium subarcticum</name>
    <dbReference type="NCBI Taxonomy" id="620910"/>
    <lineage>
        <taxon>Bacteria</taxon>
        <taxon>Bacillati</taxon>
        <taxon>Actinomycetota</taxon>
        <taxon>Actinomycetes</taxon>
        <taxon>Micrococcales</taxon>
        <taxon>Luteimicrobium</taxon>
    </lineage>
</organism>
<dbReference type="GO" id="GO:0033765">
    <property type="term" value="F:steroid dehydrogenase activity, acting on the CH-CH group of donors"/>
    <property type="evidence" value="ECO:0007669"/>
    <property type="project" value="UniProtKB-ARBA"/>
</dbReference>
<accession>A0A2M8W1D5</accession>
<evidence type="ECO:0000313" key="5">
    <source>
        <dbReference type="Proteomes" id="UP000231586"/>
    </source>
</evidence>
<keyword evidence="1" id="KW-0285">Flavoprotein</keyword>
<protein>
    <recommendedName>
        <fullName evidence="3">FAD-dependent oxidoreductase 2 FAD-binding domain-containing protein</fullName>
    </recommendedName>
</protein>
<comment type="caution">
    <text evidence="4">The sequence shown here is derived from an EMBL/GenBank/DDBJ whole genome shotgun (WGS) entry which is preliminary data.</text>
</comment>
<dbReference type="PANTHER" id="PTHR43260:SF1">
    <property type="entry name" value="KSDD-LIKE STEROID DEHYDROGENASE RV0785"/>
    <property type="match status" value="1"/>
</dbReference>
<keyword evidence="5" id="KW-1185">Reference proteome</keyword>
<gene>
    <name evidence="4" type="ORF">CLV34_3203</name>
</gene>
<dbReference type="SUPFAM" id="SSF51905">
    <property type="entry name" value="FAD/NAD(P)-binding domain"/>
    <property type="match status" value="1"/>
</dbReference>
<dbReference type="InterPro" id="IPR014614">
    <property type="entry name" value="KsdD_DH"/>
</dbReference>
<evidence type="ECO:0000256" key="1">
    <source>
        <dbReference type="ARBA" id="ARBA00022630"/>
    </source>
</evidence>
<dbReference type="Gene3D" id="3.50.50.60">
    <property type="entry name" value="FAD/NAD(P)-binding domain"/>
    <property type="match status" value="1"/>
</dbReference>
<evidence type="ECO:0000313" key="4">
    <source>
        <dbReference type="EMBL" id="PJI84747.1"/>
    </source>
</evidence>
<dbReference type="OrthoDB" id="9813348at2"/>
<dbReference type="Gene3D" id="3.90.700.10">
    <property type="entry name" value="Succinate dehydrogenase/fumarate reductase flavoprotein, catalytic domain"/>
    <property type="match status" value="1"/>
</dbReference>
<keyword evidence="2" id="KW-0560">Oxidoreductase</keyword>
<name>A0A2M8W1D5_9MICO</name>
<evidence type="ECO:0000259" key="3">
    <source>
        <dbReference type="Pfam" id="PF00890"/>
    </source>
</evidence>
<dbReference type="InterPro" id="IPR027477">
    <property type="entry name" value="Succ_DH/fumarate_Rdtase_cat_sf"/>
</dbReference>
<dbReference type="InterPro" id="IPR036188">
    <property type="entry name" value="FAD/NAD-bd_sf"/>
</dbReference>
<dbReference type="EMBL" id="PGTZ01000014">
    <property type="protein sequence ID" value="PJI84747.1"/>
    <property type="molecule type" value="Genomic_DNA"/>
</dbReference>
<evidence type="ECO:0000256" key="2">
    <source>
        <dbReference type="ARBA" id="ARBA00023002"/>
    </source>
</evidence>
<feature type="domain" description="FAD-dependent oxidoreductase 2 FAD-binding" evidence="3">
    <location>
        <begin position="13"/>
        <end position="545"/>
    </location>
</feature>
<dbReference type="RefSeq" id="WP_100351292.1">
    <property type="nucleotide sequence ID" value="NZ_PGTZ01000014.1"/>
</dbReference>
<dbReference type="InterPro" id="IPR003953">
    <property type="entry name" value="FAD-dep_OxRdtase_2_FAD-bd"/>
</dbReference>